<dbReference type="InterPro" id="IPR000683">
    <property type="entry name" value="Gfo/Idh/MocA-like_OxRdtase_N"/>
</dbReference>
<evidence type="ECO:0000259" key="2">
    <source>
        <dbReference type="Pfam" id="PF22725"/>
    </source>
</evidence>
<organism evidence="3 4">
    <name type="scientific">Candidatus Scalindua japonica</name>
    <dbReference type="NCBI Taxonomy" id="1284222"/>
    <lineage>
        <taxon>Bacteria</taxon>
        <taxon>Pseudomonadati</taxon>
        <taxon>Planctomycetota</taxon>
        <taxon>Candidatus Brocadiia</taxon>
        <taxon>Candidatus Brocadiales</taxon>
        <taxon>Candidatus Scalinduaceae</taxon>
        <taxon>Candidatus Scalindua</taxon>
    </lineage>
</organism>
<evidence type="ECO:0000259" key="1">
    <source>
        <dbReference type="Pfam" id="PF01408"/>
    </source>
</evidence>
<dbReference type="Pfam" id="PF01408">
    <property type="entry name" value="GFO_IDH_MocA"/>
    <property type="match status" value="1"/>
</dbReference>
<dbReference type="InterPro" id="IPR051450">
    <property type="entry name" value="Gfo/Idh/MocA_Oxidoreductases"/>
</dbReference>
<dbReference type="EMBL" id="BAOS01000020">
    <property type="protein sequence ID" value="GAX61256.1"/>
    <property type="molecule type" value="Genomic_DNA"/>
</dbReference>
<keyword evidence="4" id="KW-1185">Reference proteome</keyword>
<accession>A0A286TZG1</accession>
<dbReference type="PANTHER" id="PTHR43377:SF6">
    <property type="entry name" value="GFO_IDH_MOCA-LIKE OXIDOREDUCTASE N-TERMINAL DOMAIN-CONTAINING PROTEIN"/>
    <property type="match status" value="1"/>
</dbReference>
<name>A0A286TZG1_9BACT</name>
<dbReference type="AlphaFoldDB" id="A0A286TZG1"/>
<dbReference type="Proteomes" id="UP000218542">
    <property type="component" value="Unassembled WGS sequence"/>
</dbReference>
<dbReference type="InterPro" id="IPR036291">
    <property type="entry name" value="NAD(P)-bd_dom_sf"/>
</dbReference>
<sequence length="335" mass="38143">MFKVAVAGCGYWGPNLVRNLYSLPDCKVEMICDIDVKRLNHMKGLYGNIKTTTNYDDLVDNKDIDVIFIVTPVRFHFEMARKSLQANKHTFIEKPMARSGKECKELIALAEKNGLKLMIGHTFIYSSPVRKIKEIIRRGDLGDIMYIGSRRLNLGLYQEDINVTWDLAPHEISIILYVLDDEPTHVNCQGKAHITKDIADITNMTIDFKNGGFATIQSSWLDPNKVRETKFVGTKKMLVYDDLEPNEKIKVYDKRVERPPHYDTFAEFQFSYHYGDMHAPFIQQAEPLKTECQHFLDCIKSDLKPDSCGKEGLKVVEILEASSKSLSNGGGKVAI</sequence>
<feature type="domain" description="Gfo/Idh/MocA-like oxidoreductase N-terminal" evidence="1">
    <location>
        <begin position="2"/>
        <end position="121"/>
    </location>
</feature>
<dbReference type="Gene3D" id="3.40.50.720">
    <property type="entry name" value="NAD(P)-binding Rossmann-like Domain"/>
    <property type="match status" value="1"/>
</dbReference>
<dbReference type="SUPFAM" id="SSF51735">
    <property type="entry name" value="NAD(P)-binding Rossmann-fold domains"/>
    <property type="match status" value="1"/>
</dbReference>
<gene>
    <name evidence="3" type="ORF">SCALIN_C20_0033</name>
</gene>
<dbReference type="Pfam" id="PF22725">
    <property type="entry name" value="GFO_IDH_MocA_C3"/>
    <property type="match status" value="1"/>
</dbReference>
<comment type="caution">
    <text evidence="3">The sequence shown here is derived from an EMBL/GenBank/DDBJ whole genome shotgun (WGS) entry which is preliminary data.</text>
</comment>
<dbReference type="GO" id="GO:0000166">
    <property type="term" value="F:nucleotide binding"/>
    <property type="evidence" value="ECO:0007669"/>
    <property type="project" value="InterPro"/>
</dbReference>
<dbReference type="PANTHER" id="PTHR43377">
    <property type="entry name" value="BILIVERDIN REDUCTASE A"/>
    <property type="match status" value="1"/>
</dbReference>
<proteinExistence type="predicted"/>
<protein>
    <submittedName>
        <fullName evidence="3">Dehydrogenase and related protein</fullName>
    </submittedName>
</protein>
<dbReference type="RefSeq" id="WP_096894650.1">
    <property type="nucleotide sequence ID" value="NZ_BAOS01000020.1"/>
</dbReference>
<evidence type="ECO:0000313" key="3">
    <source>
        <dbReference type="EMBL" id="GAX61256.1"/>
    </source>
</evidence>
<dbReference type="SUPFAM" id="SSF55347">
    <property type="entry name" value="Glyceraldehyde-3-phosphate dehydrogenase-like, C-terminal domain"/>
    <property type="match status" value="1"/>
</dbReference>
<dbReference type="OrthoDB" id="9815825at2"/>
<dbReference type="Gene3D" id="3.30.360.10">
    <property type="entry name" value="Dihydrodipicolinate Reductase, domain 2"/>
    <property type="match status" value="1"/>
</dbReference>
<evidence type="ECO:0000313" key="4">
    <source>
        <dbReference type="Proteomes" id="UP000218542"/>
    </source>
</evidence>
<dbReference type="InterPro" id="IPR055170">
    <property type="entry name" value="GFO_IDH_MocA-like_dom"/>
</dbReference>
<reference evidence="4" key="1">
    <citation type="journal article" date="2017" name="Environ. Microbiol. Rep.">
        <title>Genetic Diversity of Marine Anaerobic Ammonium-Oxidizing Bacteria as Revealed by Genomic and Proteomic Analyses of 'Candidatus Scalindua japonica'.</title>
        <authorList>
            <person name="Oshiki M."/>
            <person name="Mizuto K."/>
            <person name="Kimura Z."/>
            <person name="Kindaichi T."/>
            <person name="Satoh H."/>
            <person name="Okabe S."/>
        </authorList>
    </citation>
    <scope>NUCLEOTIDE SEQUENCE [LARGE SCALE GENOMIC DNA]</scope>
    <source>
        <strain evidence="4">husup-a2</strain>
    </source>
</reference>
<feature type="domain" description="GFO/IDH/MocA-like oxidoreductase" evidence="2">
    <location>
        <begin position="129"/>
        <end position="238"/>
    </location>
</feature>